<accession>A0A6G1IV29</accession>
<protein>
    <submittedName>
        <fullName evidence="3">Uncharacterized protein</fullName>
    </submittedName>
</protein>
<keyword evidence="1" id="KW-0175">Coiled coil</keyword>
<feature type="region of interest" description="Disordered" evidence="2">
    <location>
        <begin position="370"/>
        <end position="389"/>
    </location>
</feature>
<feature type="compositionally biased region" description="Low complexity" evidence="2">
    <location>
        <begin position="18"/>
        <end position="43"/>
    </location>
</feature>
<keyword evidence="4" id="KW-1185">Reference proteome</keyword>
<gene>
    <name evidence="3" type="ORF">K458DRAFT_406327</name>
</gene>
<evidence type="ECO:0000313" key="3">
    <source>
        <dbReference type="EMBL" id="KAF2681739.1"/>
    </source>
</evidence>
<organism evidence="3 4">
    <name type="scientific">Lentithecium fluviatile CBS 122367</name>
    <dbReference type="NCBI Taxonomy" id="1168545"/>
    <lineage>
        <taxon>Eukaryota</taxon>
        <taxon>Fungi</taxon>
        <taxon>Dikarya</taxon>
        <taxon>Ascomycota</taxon>
        <taxon>Pezizomycotina</taxon>
        <taxon>Dothideomycetes</taxon>
        <taxon>Pleosporomycetidae</taxon>
        <taxon>Pleosporales</taxon>
        <taxon>Massarineae</taxon>
        <taxon>Lentitheciaceae</taxon>
        <taxon>Lentithecium</taxon>
    </lineage>
</organism>
<name>A0A6G1IV29_9PLEO</name>
<reference evidence="3" key="1">
    <citation type="journal article" date="2020" name="Stud. Mycol.">
        <title>101 Dothideomycetes genomes: a test case for predicting lifestyles and emergence of pathogens.</title>
        <authorList>
            <person name="Haridas S."/>
            <person name="Albert R."/>
            <person name="Binder M."/>
            <person name="Bloem J."/>
            <person name="Labutti K."/>
            <person name="Salamov A."/>
            <person name="Andreopoulos B."/>
            <person name="Baker S."/>
            <person name="Barry K."/>
            <person name="Bills G."/>
            <person name="Bluhm B."/>
            <person name="Cannon C."/>
            <person name="Castanera R."/>
            <person name="Culley D."/>
            <person name="Daum C."/>
            <person name="Ezra D."/>
            <person name="Gonzalez J."/>
            <person name="Henrissat B."/>
            <person name="Kuo A."/>
            <person name="Liang C."/>
            <person name="Lipzen A."/>
            <person name="Lutzoni F."/>
            <person name="Magnuson J."/>
            <person name="Mondo S."/>
            <person name="Nolan M."/>
            <person name="Ohm R."/>
            <person name="Pangilinan J."/>
            <person name="Park H.-J."/>
            <person name="Ramirez L."/>
            <person name="Alfaro M."/>
            <person name="Sun H."/>
            <person name="Tritt A."/>
            <person name="Yoshinaga Y."/>
            <person name="Zwiers L.-H."/>
            <person name="Turgeon B."/>
            <person name="Goodwin S."/>
            <person name="Spatafora J."/>
            <person name="Crous P."/>
            <person name="Grigoriev I."/>
        </authorList>
    </citation>
    <scope>NUCLEOTIDE SEQUENCE</scope>
    <source>
        <strain evidence="3">CBS 122367</strain>
    </source>
</reference>
<dbReference type="AlphaFoldDB" id="A0A6G1IV29"/>
<feature type="coiled-coil region" evidence="1">
    <location>
        <begin position="211"/>
        <end position="245"/>
    </location>
</feature>
<evidence type="ECO:0000256" key="2">
    <source>
        <dbReference type="SAM" id="MobiDB-lite"/>
    </source>
</evidence>
<dbReference type="Proteomes" id="UP000799291">
    <property type="component" value="Unassembled WGS sequence"/>
</dbReference>
<dbReference type="EMBL" id="MU005590">
    <property type="protein sequence ID" value="KAF2681739.1"/>
    <property type="molecule type" value="Genomic_DNA"/>
</dbReference>
<proteinExistence type="predicted"/>
<dbReference type="SUPFAM" id="SSF57997">
    <property type="entry name" value="Tropomyosin"/>
    <property type="match status" value="1"/>
</dbReference>
<dbReference type="OrthoDB" id="3801048at2759"/>
<feature type="region of interest" description="Disordered" evidence="2">
    <location>
        <begin position="1"/>
        <end position="43"/>
    </location>
</feature>
<sequence length="495" mass="54518">MVGHSVDMNFGSPVDFGATPASTTPARPPRTSNSSSKKSTTWKVEIASERAAKEELEKKLGVARNCIDAYRKTAKMDEYDRSLALQSRVDDLDGKWREAQKELAELRNKQDDFRAEVAEKDNRVVTLTAQAAALQQALADAKKTLAEQKQSNAALDELLDKAYADLARADDTSKRLSKAHDDAETRAHERYLELQDVLAFSDRAQDRIEALEAQTAEIASLELTSKTLAEDVEDLRNKLDERERTLTVKDARIQHLEAQLQKALEWKLNAEETAPPTQAFAGGENLESELADTDYGEEQLDFSTIITVADIAPVAAETVASSTQTVAPKMSFGITHSTIADISPVAAQTGSSSSQTDAAKLGITHPTVREYETSEHSTQTAPVSEKTTEPTVIHVVSPAQRKKRRHTTSWLLTALAVFLCLYFYMQLQVSQSANGYASRQSYPTGAFGNGRYLFGIFPMGFDIGHDWFSEQICRQTSTVIAAFEGWAGITPTPLY</sequence>
<feature type="coiled-coil region" evidence="1">
    <location>
        <begin position="89"/>
        <end position="158"/>
    </location>
</feature>
<evidence type="ECO:0000313" key="4">
    <source>
        <dbReference type="Proteomes" id="UP000799291"/>
    </source>
</evidence>
<evidence type="ECO:0000256" key="1">
    <source>
        <dbReference type="SAM" id="Coils"/>
    </source>
</evidence>